<dbReference type="Pfam" id="PF04655">
    <property type="entry name" value="APH_6_hur"/>
    <property type="match status" value="1"/>
</dbReference>
<accession>A0AAN0MME0</accession>
<reference evidence="1" key="1">
    <citation type="submission" date="2024-08" db="EMBL/GenBank/DDBJ databases">
        <title>Phylogenomic analyses of a clade within the roseobacter group suggest taxonomic reassignments of species of the genera Aestuariivita, Citreicella, Loktanella, Nautella, Pelagibaca, Ruegeria, Thalassobius, Thiobacimonas and Tropicibacter, and the proposal o.</title>
        <authorList>
            <person name="Jeon C.O."/>
        </authorList>
    </citation>
    <scope>NUCLEOTIDE SEQUENCE</scope>
    <source>
        <strain evidence="1">SS1-5</strain>
    </source>
</reference>
<evidence type="ECO:0000313" key="1">
    <source>
        <dbReference type="EMBL" id="WZU69408.1"/>
    </source>
</evidence>
<dbReference type="GO" id="GO:0019748">
    <property type="term" value="P:secondary metabolic process"/>
    <property type="evidence" value="ECO:0007669"/>
    <property type="project" value="InterPro"/>
</dbReference>
<dbReference type="InterPro" id="IPR011009">
    <property type="entry name" value="Kinase-like_dom_sf"/>
</dbReference>
<keyword evidence="2" id="KW-1185">Reference proteome</keyword>
<sequence>MISPPDPAPALLADFGVSDPVFVAKSGIATVWKVRHGDGFAALKRYDDGDIKDEGPGFALAQALDGVGMARVFAFRAGAALLEWLDGPSLGDMARVGRDLDAAQIIADVAARVHAGTRDLAISFGTVADSFVPLLQLKPADDLDPVLRHDLARCITLATHLQETQGPQIPLHGDLHHDNIMRGPRGYLAFDAKGILGEPAFEFANTFPNPVGIGDVAYDPARALALADIWGRSTGAAPLRLLQWGAARSALSYAWGSDFGIVSEPRMIRTLLMAIDIKSAG</sequence>
<dbReference type="SUPFAM" id="SSF56112">
    <property type="entry name" value="Protein kinase-like (PK-like)"/>
    <property type="match status" value="1"/>
</dbReference>
<evidence type="ECO:0000313" key="2">
    <source>
        <dbReference type="Proteomes" id="UP001470809"/>
    </source>
</evidence>
<dbReference type="GO" id="GO:0016773">
    <property type="term" value="F:phosphotransferase activity, alcohol group as acceptor"/>
    <property type="evidence" value="ECO:0007669"/>
    <property type="project" value="InterPro"/>
</dbReference>
<name>A0AAN0MME0_9RHOB</name>
<dbReference type="InterPro" id="IPR006748">
    <property type="entry name" value="NH2Glyco/OHUrea_AB-resist_kin"/>
</dbReference>
<organism evidence="1 2">
    <name type="scientific">Yoonia rhodophyticola</name>
    <dbReference type="NCBI Taxonomy" id="3137370"/>
    <lineage>
        <taxon>Bacteria</taxon>
        <taxon>Pseudomonadati</taxon>
        <taxon>Pseudomonadota</taxon>
        <taxon>Alphaproteobacteria</taxon>
        <taxon>Rhodobacterales</taxon>
        <taxon>Paracoccaceae</taxon>
        <taxon>Yoonia</taxon>
    </lineage>
</organism>
<proteinExistence type="predicted"/>
<dbReference type="Proteomes" id="UP001470809">
    <property type="component" value="Chromosome"/>
</dbReference>
<dbReference type="RefSeq" id="WP_342078701.1">
    <property type="nucleotide sequence ID" value="NZ_CP151767.2"/>
</dbReference>
<dbReference type="AlphaFoldDB" id="A0AAN0MME0"/>
<gene>
    <name evidence="1" type="ORF">AABB31_11515</name>
</gene>
<dbReference type="EMBL" id="CP151767">
    <property type="protein sequence ID" value="WZU69408.1"/>
    <property type="molecule type" value="Genomic_DNA"/>
</dbReference>
<protein>
    <submittedName>
        <fullName evidence="1">Aminoglycoside phosphotransferase family protein</fullName>
    </submittedName>
</protein>
<dbReference type="KEGG" id="yrh:AABB31_11515"/>